<name>A0A5B6WEE3_9ROSI</name>
<proteinExistence type="predicted"/>
<feature type="region of interest" description="Disordered" evidence="1">
    <location>
        <begin position="24"/>
        <end position="58"/>
    </location>
</feature>
<evidence type="ECO:0000313" key="2">
    <source>
        <dbReference type="EMBL" id="KAA3480099.1"/>
    </source>
</evidence>
<evidence type="ECO:0000256" key="1">
    <source>
        <dbReference type="SAM" id="MobiDB-lite"/>
    </source>
</evidence>
<dbReference type="OrthoDB" id="851428at2759"/>
<keyword evidence="3" id="KW-1185">Reference proteome</keyword>
<protein>
    <submittedName>
        <fullName evidence="2">Alcohol-forming fatty acyl-CoA reductase-like</fullName>
    </submittedName>
</protein>
<dbReference type="EMBL" id="SMMG02000003">
    <property type="protein sequence ID" value="KAA3480099.1"/>
    <property type="molecule type" value="Genomic_DNA"/>
</dbReference>
<dbReference type="PANTHER" id="PTHR15503">
    <property type="entry name" value="LDOC1 RELATED"/>
    <property type="match status" value="1"/>
</dbReference>
<dbReference type="CDD" id="cd00303">
    <property type="entry name" value="retropepsin_like"/>
    <property type="match status" value="1"/>
</dbReference>
<gene>
    <name evidence="2" type="ORF">EPI10_020559</name>
</gene>
<evidence type="ECO:0000313" key="3">
    <source>
        <dbReference type="Proteomes" id="UP000325315"/>
    </source>
</evidence>
<accession>A0A5B6WEE3</accession>
<dbReference type="Gene3D" id="2.40.70.10">
    <property type="entry name" value="Acid Proteases"/>
    <property type="match status" value="1"/>
</dbReference>
<dbReference type="PANTHER" id="PTHR15503:SF45">
    <property type="entry name" value="RNA-DIRECTED DNA POLYMERASE HOMOLOG"/>
    <property type="match status" value="1"/>
</dbReference>
<dbReference type="InterPro" id="IPR021109">
    <property type="entry name" value="Peptidase_aspartic_dom_sf"/>
</dbReference>
<organism evidence="2 3">
    <name type="scientific">Gossypium australe</name>
    <dbReference type="NCBI Taxonomy" id="47621"/>
    <lineage>
        <taxon>Eukaryota</taxon>
        <taxon>Viridiplantae</taxon>
        <taxon>Streptophyta</taxon>
        <taxon>Embryophyta</taxon>
        <taxon>Tracheophyta</taxon>
        <taxon>Spermatophyta</taxon>
        <taxon>Magnoliopsida</taxon>
        <taxon>eudicotyledons</taxon>
        <taxon>Gunneridae</taxon>
        <taxon>Pentapetalae</taxon>
        <taxon>rosids</taxon>
        <taxon>malvids</taxon>
        <taxon>Malvales</taxon>
        <taxon>Malvaceae</taxon>
        <taxon>Malvoideae</taxon>
        <taxon>Gossypium</taxon>
    </lineage>
</organism>
<dbReference type="Pfam" id="PF08284">
    <property type="entry name" value="RVP_2"/>
    <property type="match status" value="1"/>
</dbReference>
<sequence length="282" mass="31907">MEHRVETALIDLIRCQLQHQLQLRPLRVTPQPPKGRGTSRGGSSSGRGQQAPNRYATQTEERRPVLVYVARHREDKNDADVIAGSTHSYIASTTSVKFVISADYTTSKVSVVSPLGQFVQVDKVYRCVPLEIHGVVFSADLMEPPFGEFDLILRMDWLIKYRVSLDCTFKRVTLRMEENCEIVMIGEHRDYLANVISTLVAEKLVRKRCEAYLAFISNSTSAKLSVNDMRTTQDFPIVFLDELLGVPPNREVEFGIDLIPRTTLMSIAPYRMTSKELAELEA</sequence>
<dbReference type="Proteomes" id="UP000325315">
    <property type="component" value="Unassembled WGS sequence"/>
</dbReference>
<comment type="caution">
    <text evidence="2">The sequence shown here is derived from an EMBL/GenBank/DDBJ whole genome shotgun (WGS) entry which is preliminary data.</text>
</comment>
<dbReference type="AlphaFoldDB" id="A0A5B6WEE3"/>
<dbReference type="InterPro" id="IPR032567">
    <property type="entry name" value="RTL1-rel"/>
</dbReference>
<reference evidence="3" key="1">
    <citation type="journal article" date="2019" name="Plant Biotechnol. J.">
        <title>Genome sequencing of the Australian wild diploid species Gossypium australe highlights disease resistance and delayed gland morphogenesis.</title>
        <authorList>
            <person name="Cai Y."/>
            <person name="Cai X."/>
            <person name="Wang Q."/>
            <person name="Wang P."/>
            <person name="Zhang Y."/>
            <person name="Cai C."/>
            <person name="Xu Y."/>
            <person name="Wang K."/>
            <person name="Zhou Z."/>
            <person name="Wang C."/>
            <person name="Geng S."/>
            <person name="Li B."/>
            <person name="Dong Q."/>
            <person name="Hou Y."/>
            <person name="Wang H."/>
            <person name="Ai P."/>
            <person name="Liu Z."/>
            <person name="Yi F."/>
            <person name="Sun M."/>
            <person name="An G."/>
            <person name="Cheng J."/>
            <person name="Zhang Y."/>
            <person name="Shi Q."/>
            <person name="Xie Y."/>
            <person name="Shi X."/>
            <person name="Chang Y."/>
            <person name="Huang F."/>
            <person name="Chen Y."/>
            <person name="Hong S."/>
            <person name="Mi L."/>
            <person name="Sun Q."/>
            <person name="Zhang L."/>
            <person name="Zhou B."/>
            <person name="Peng R."/>
            <person name="Zhang X."/>
            <person name="Liu F."/>
        </authorList>
    </citation>
    <scope>NUCLEOTIDE SEQUENCE [LARGE SCALE GENOMIC DNA]</scope>
    <source>
        <strain evidence="3">cv. PA1801</strain>
    </source>
</reference>